<name>A0A1M5GRB1_9ACTN</name>
<evidence type="ECO:0000313" key="2">
    <source>
        <dbReference type="Proteomes" id="UP000186132"/>
    </source>
</evidence>
<dbReference type="AlphaFoldDB" id="A0A1M5GRB1"/>
<organism evidence="1 2">
    <name type="scientific">Jatrophihabitans endophyticus</name>
    <dbReference type="NCBI Taxonomy" id="1206085"/>
    <lineage>
        <taxon>Bacteria</taxon>
        <taxon>Bacillati</taxon>
        <taxon>Actinomycetota</taxon>
        <taxon>Actinomycetes</taxon>
        <taxon>Jatrophihabitantales</taxon>
        <taxon>Jatrophihabitantaceae</taxon>
        <taxon>Jatrophihabitans</taxon>
    </lineage>
</organism>
<dbReference type="PANTHER" id="PTHR42110">
    <property type="entry name" value="L-ASPARAGINASE, PUTATIVE (AFU_ORTHOLOGUE AFUA_3G11890)-RELATED"/>
    <property type="match status" value="1"/>
</dbReference>
<gene>
    <name evidence="1" type="ORF">SAMN05443575_1262</name>
</gene>
<dbReference type="STRING" id="1206085.SAMN05443575_1262"/>
<dbReference type="Pfam" id="PF06089">
    <property type="entry name" value="Asparaginase_II"/>
    <property type="match status" value="1"/>
</dbReference>
<dbReference type="OrthoDB" id="9780674at2"/>
<accession>A0A1M5GRB1</accession>
<dbReference type="InterPro" id="IPR010349">
    <property type="entry name" value="Asparaginase_II"/>
</dbReference>
<reference evidence="1 2" key="1">
    <citation type="submission" date="2016-11" db="EMBL/GenBank/DDBJ databases">
        <authorList>
            <person name="Jaros S."/>
            <person name="Januszkiewicz K."/>
            <person name="Wedrychowicz H."/>
        </authorList>
    </citation>
    <scope>NUCLEOTIDE SEQUENCE [LARGE SCALE GENOMIC DNA]</scope>
    <source>
        <strain evidence="1 2">DSM 45627</strain>
    </source>
</reference>
<dbReference type="PANTHER" id="PTHR42110:SF1">
    <property type="entry name" value="L-ASPARAGINASE, PUTATIVE (AFU_ORTHOLOGUE AFUA_3G11890)-RELATED"/>
    <property type="match status" value="1"/>
</dbReference>
<dbReference type="RefSeq" id="WP_073387738.1">
    <property type="nucleotide sequence ID" value="NZ_FQVU01000002.1"/>
</dbReference>
<evidence type="ECO:0000313" key="1">
    <source>
        <dbReference type="EMBL" id="SHG06178.1"/>
    </source>
</evidence>
<dbReference type="Proteomes" id="UP000186132">
    <property type="component" value="Unassembled WGS sequence"/>
</dbReference>
<proteinExistence type="predicted"/>
<sequence length="323" mass="32406">MTEVPVLLDVVRGGRVESRHRGAVVLLGPGGAVETAAGEIDAPVFARSSFKPMQASTLVRAGWQGSREAVALAAASHNGEGVHRDGVRRTLAAARLGEDALGCPADLPGERNALIDYVAGGGQPAPLCHNCSGKHAAMVATCVAAGWDVGGYLAPDHPLQRAVVAEIERLCGAPIAASSVDGCGAPAHAVPLVALARGFAALAVAAPDTPEATVVAAVRAHPQLVGGTGRAVSELLAEVDGLLAKDGAEGVWAAALPDGRAFAAKVEDGAARALPPLLAAALRYWGFDGPAVRRWSAVDVTGGGGVVGSVRPSAELTALLGLD</sequence>
<protein>
    <submittedName>
        <fullName evidence="1">Asparaginase</fullName>
    </submittedName>
</protein>
<keyword evidence="2" id="KW-1185">Reference proteome</keyword>
<dbReference type="EMBL" id="FQVU01000002">
    <property type="protein sequence ID" value="SHG06178.1"/>
    <property type="molecule type" value="Genomic_DNA"/>
</dbReference>